<protein>
    <recommendedName>
        <fullName evidence="4">F-box domain-containing protein</fullName>
    </recommendedName>
</protein>
<evidence type="ECO:0000313" key="2">
    <source>
        <dbReference type="EMBL" id="KAK7035837.1"/>
    </source>
</evidence>
<feature type="chain" id="PRO_5043788125" description="F-box domain-containing protein" evidence="1">
    <location>
        <begin position="17"/>
        <end position="552"/>
    </location>
</feature>
<evidence type="ECO:0000256" key="1">
    <source>
        <dbReference type="SAM" id="SignalP"/>
    </source>
</evidence>
<dbReference type="EMBL" id="JAWWNJ010000019">
    <property type="protein sequence ID" value="KAK7035837.1"/>
    <property type="molecule type" value="Genomic_DNA"/>
</dbReference>
<evidence type="ECO:0000313" key="3">
    <source>
        <dbReference type="Proteomes" id="UP001362999"/>
    </source>
</evidence>
<gene>
    <name evidence="2" type="ORF">R3P38DRAFT_607377</name>
</gene>
<accession>A0AAW0CA89</accession>
<reference evidence="2 3" key="1">
    <citation type="journal article" date="2024" name="J Genomics">
        <title>Draft genome sequencing and assembly of Favolaschia claudopus CIRM-BRFM 2984 isolated from oak limbs.</title>
        <authorList>
            <person name="Navarro D."/>
            <person name="Drula E."/>
            <person name="Chaduli D."/>
            <person name="Cazenave R."/>
            <person name="Ahrendt S."/>
            <person name="Wang J."/>
            <person name="Lipzen A."/>
            <person name="Daum C."/>
            <person name="Barry K."/>
            <person name="Grigoriev I.V."/>
            <person name="Favel A."/>
            <person name="Rosso M.N."/>
            <person name="Martin F."/>
        </authorList>
    </citation>
    <scope>NUCLEOTIDE SEQUENCE [LARGE SCALE GENOMIC DNA]</scope>
    <source>
        <strain evidence="2 3">CIRM-BRFM 2984</strain>
    </source>
</reference>
<comment type="caution">
    <text evidence="2">The sequence shown here is derived from an EMBL/GenBank/DDBJ whole genome shotgun (WGS) entry which is preliminary data.</text>
</comment>
<feature type="signal peptide" evidence="1">
    <location>
        <begin position="1"/>
        <end position="16"/>
    </location>
</feature>
<dbReference type="AlphaFoldDB" id="A0AAW0CA89"/>
<dbReference type="SUPFAM" id="SSF52047">
    <property type="entry name" value="RNI-like"/>
    <property type="match status" value="1"/>
</dbReference>
<dbReference type="Proteomes" id="UP001362999">
    <property type="component" value="Unassembled WGS sequence"/>
</dbReference>
<dbReference type="Gene3D" id="3.80.10.10">
    <property type="entry name" value="Ribonuclease Inhibitor"/>
    <property type="match status" value="1"/>
</dbReference>
<evidence type="ECO:0008006" key="4">
    <source>
        <dbReference type="Google" id="ProtNLM"/>
    </source>
</evidence>
<sequence>MIRARMMASRFRPLSSSLFLPLLPATRMGVGHILELVRMILALADKQDVAACARVCSAWTEDALDIVWRELPSPLPLMRLVDESGLYPTMSWQTGQGQAIISSKPIPWARIRKFTMRVKRMGFDCTPWKTQIASFALFKALSPDAPLLPNLEEVVVFPSSEMRWVQLVAMFLHPGVRRLEIRHPEGDGPSYFTYPDFFREFSERCPHLEYLTIHGCSTLTLYRVWRPEDPINLARYAGMFPGLVHLSAPEAVVRHLENIPTTFPNLKRLIEVTSLYPKPYVQLPRHHWEPHIANTRIETLALSLTLACASTIITTNHPSHLRTLLLEAHMPRIDQQPLRQFLQALGGSCPALEDLTVRWTGILSHLMHDPQLANTEIDATVFDPLAHCTLLSSLDITIPSSLTFNENGAAGLATILPNLQICRLTFIPIGGPAVEQRTLPELGTLVPFAQHCRRLQELSLVLDPRISIDDVDMTTIVAFNPEFRKLSIGQFAPSVNWDPESVAQYLSNLVPKYCSVKIPPRPHWSARWQHEDTIAAGTERLKQAFVLLSGFL</sequence>
<keyword evidence="3" id="KW-1185">Reference proteome</keyword>
<organism evidence="2 3">
    <name type="scientific">Favolaschia claudopus</name>
    <dbReference type="NCBI Taxonomy" id="2862362"/>
    <lineage>
        <taxon>Eukaryota</taxon>
        <taxon>Fungi</taxon>
        <taxon>Dikarya</taxon>
        <taxon>Basidiomycota</taxon>
        <taxon>Agaricomycotina</taxon>
        <taxon>Agaricomycetes</taxon>
        <taxon>Agaricomycetidae</taxon>
        <taxon>Agaricales</taxon>
        <taxon>Marasmiineae</taxon>
        <taxon>Mycenaceae</taxon>
        <taxon>Favolaschia</taxon>
    </lineage>
</organism>
<proteinExistence type="predicted"/>
<keyword evidence="1" id="KW-0732">Signal</keyword>
<name>A0AAW0CA89_9AGAR</name>
<dbReference type="InterPro" id="IPR032675">
    <property type="entry name" value="LRR_dom_sf"/>
</dbReference>